<dbReference type="Pfam" id="PF00612">
    <property type="entry name" value="IQ"/>
    <property type="match status" value="2"/>
</dbReference>
<dbReference type="SMART" id="SM00015">
    <property type="entry name" value="IQ"/>
    <property type="match status" value="2"/>
</dbReference>
<dbReference type="Proteomes" id="UP001162131">
    <property type="component" value="Unassembled WGS sequence"/>
</dbReference>
<organism evidence="1 2">
    <name type="scientific">Blepharisma stoltei</name>
    <dbReference type="NCBI Taxonomy" id="1481888"/>
    <lineage>
        <taxon>Eukaryota</taxon>
        <taxon>Sar</taxon>
        <taxon>Alveolata</taxon>
        <taxon>Ciliophora</taxon>
        <taxon>Postciliodesmatophora</taxon>
        <taxon>Heterotrichea</taxon>
        <taxon>Heterotrichida</taxon>
        <taxon>Blepharismidae</taxon>
        <taxon>Blepharisma</taxon>
    </lineage>
</organism>
<dbReference type="InterPro" id="IPR000048">
    <property type="entry name" value="IQ_motif_EF-hand-BS"/>
</dbReference>
<dbReference type="CDD" id="cd23767">
    <property type="entry name" value="IQCD"/>
    <property type="match status" value="1"/>
</dbReference>
<reference evidence="1" key="1">
    <citation type="submission" date="2021-09" db="EMBL/GenBank/DDBJ databases">
        <authorList>
            <consortium name="AG Swart"/>
            <person name="Singh M."/>
            <person name="Singh A."/>
            <person name="Seah K."/>
            <person name="Emmerich C."/>
        </authorList>
    </citation>
    <scope>NUCLEOTIDE SEQUENCE</scope>
    <source>
        <strain evidence="1">ATCC30299</strain>
    </source>
</reference>
<dbReference type="AlphaFoldDB" id="A0AAU9K5R2"/>
<comment type="caution">
    <text evidence="1">The sequence shown here is derived from an EMBL/GenBank/DDBJ whole genome shotgun (WGS) entry which is preliminary data.</text>
</comment>
<keyword evidence="2" id="KW-1185">Reference proteome</keyword>
<dbReference type="Gene3D" id="1.20.5.190">
    <property type="match status" value="1"/>
</dbReference>
<gene>
    <name evidence="1" type="ORF">BSTOLATCC_MIC58160</name>
</gene>
<proteinExistence type="predicted"/>
<protein>
    <submittedName>
        <fullName evidence="1">Uncharacterized protein</fullName>
    </submittedName>
</protein>
<dbReference type="SUPFAM" id="SSF52540">
    <property type="entry name" value="P-loop containing nucleoside triphosphate hydrolases"/>
    <property type="match status" value="1"/>
</dbReference>
<accession>A0AAU9K5R2</accession>
<dbReference type="EMBL" id="CAJZBQ010000056">
    <property type="protein sequence ID" value="CAG9333347.1"/>
    <property type="molecule type" value="Genomic_DNA"/>
</dbReference>
<evidence type="ECO:0000313" key="2">
    <source>
        <dbReference type="Proteomes" id="UP001162131"/>
    </source>
</evidence>
<evidence type="ECO:0000313" key="1">
    <source>
        <dbReference type="EMBL" id="CAG9333347.1"/>
    </source>
</evidence>
<name>A0AAU9K5R2_9CILI</name>
<dbReference type="PROSITE" id="PS50096">
    <property type="entry name" value="IQ"/>
    <property type="match status" value="2"/>
</dbReference>
<sequence length="183" mass="21674">MNKKSLDLGNRMPKIIGTKSYLVKQLLSPRQQPKVKFNIPSLKNIGVSSYIPKNIMKQERSNLPADVLKRIIRVQALARRYLVRCRFVKYAIYYHSVLLIQSVWRGYRTRKRLRLMKKKPCPDCKKVLNMILPELRSIRMEIDHIADQQQELLALNQKYEKAFRYLFEQVAKLQNTSTNNKII</sequence>
<dbReference type="InterPro" id="IPR027417">
    <property type="entry name" value="P-loop_NTPase"/>
</dbReference>